<sequence length="425" mass="47987">MSEPSVTDSRAEAMKPVHHLPRLPAGRSYRFHTMIKPAGALCNLDCPYCFYLHKTELLGHEPNARMAADLLEQHIRQYIEAQTGEEVVFSWQGGEPTVMGLAFFEKIVALQAKYRKPGQRIENDLQTNGVLLDEHWAKFLKQHGFHVGLSLDGPRELHDKYRPTKGGTPTFDKVMAAAALLAAQGVPFALLCVVNRDVARDPLGVWRFLRDIPGTYRVQFTPCVEPRGFKQGGPDLRDPSAPRVGAERTRPSHPLSIVTEWSVDARDYGEFLCTIWREWLEHDFGRVHVNVFESAVAQSLGMAAQMCTSGPICGKAMALEHDGSLYSCDHFVYPEYKLGNIRDTHEGDLAFSEKQIAFGLSKRDSLPDYCRKCEQLNLCWGECPKNRLLTTPSGEPGLNYLCEGLKRFYAQVQQDMPRIRRRLGR</sequence>
<accession>A0ABV7H295</accession>
<dbReference type="RefSeq" id="WP_377301524.1">
    <property type="nucleotide sequence ID" value="NZ_CP180191.1"/>
</dbReference>
<dbReference type="NCBIfam" id="TIGR03942">
    <property type="entry name" value="sulfatase_rSAM"/>
    <property type="match status" value="1"/>
</dbReference>
<evidence type="ECO:0000256" key="8">
    <source>
        <dbReference type="SAM" id="MobiDB-lite"/>
    </source>
</evidence>
<organism evidence="10 11">
    <name type="scientific">Piscinibacterium candidicorallinum</name>
    <dbReference type="NCBI Taxonomy" id="1793872"/>
    <lineage>
        <taxon>Bacteria</taxon>
        <taxon>Pseudomonadati</taxon>
        <taxon>Pseudomonadota</taxon>
        <taxon>Betaproteobacteria</taxon>
        <taxon>Burkholderiales</taxon>
        <taxon>Piscinibacterium</taxon>
    </lineage>
</organism>
<evidence type="ECO:0000313" key="11">
    <source>
        <dbReference type="Proteomes" id="UP001595556"/>
    </source>
</evidence>
<proteinExistence type="inferred from homology"/>
<comment type="caution">
    <text evidence="10">The sequence shown here is derived from an EMBL/GenBank/DDBJ whole genome shotgun (WGS) entry which is preliminary data.</text>
</comment>
<evidence type="ECO:0000256" key="7">
    <source>
        <dbReference type="ARBA" id="ARBA00023601"/>
    </source>
</evidence>
<feature type="region of interest" description="Disordered" evidence="8">
    <location>
        <begin position="229"/>
        <end position="249"/>
    </location>
</feature>
<dbReference type="InterPro" id="IPR058240">
    <property type="entry name" value="rSAM_sf"/>
</dbReference>
<dbReference type="PROSITE" id="PS51918">
    <property type="entry name" value="RADICAL_SAM"/>
    <property type="match status" value="1"/>
</dbReference>
<evidence type="ECO:0000256" key="3">
    <source>
        <dbReference type="ARBA" id="ARBA00022691"/>
    </source>
</evidence>
<feature type="domain" description="Radical SAM core" evidence="9">
    <location>
        <begin position="27"/>
        <end position="264"/>
    </location>
</feature>
<keyword evidence="6" id="KW-0411">Iron-sulfur</keyword>
<feature type="compositionally biased region" description="Basic and acidic residues" evidence="8">
    <location>
        <begin position="235"/>
        <end position="249"/>
    </location>
</feature>
<dbReference type="SUPFAM" id="SSF102114">
    <property type="entry name" value="Radical SAM enzymes"/>
    <property type="match status" value="1"/>
</dbReference>
<gene>
    <name evidence="10" type="ORF">ACFOEN_04610</name>
</gene>
<dbReference type="InterPro" id="IPR047207">
    <property type="entry name" value="SPASM_anSME"/>
</dbReference>
<dbReference type="SFLD" id="SFLDS00029">
    <property type="entry name" value="Radical_SAM"/>
    <property type="match status" value="1"/>
</dbReference>
<comment type="cofactor">
    <cofactor evidence="1">
        <name>[4Fe-4S] cluster</name>
        <dbReference type="ChEBI" id="CHEBI:49883"/>
    </cofactor>
</comment>
<dbReference type="Proteomes" id="UP001595556">
    <property type="component" value="Unassembled WGS sequence"/>
</dbReference>
<dbReference type="Gene3D" id="3.20.20.70">
    <property type="entry name" value="Aldolase class I"/>
    <property type="match status" value="1"/>
</dbReference>
<evidence type="ECO:0000256" key="5">
    <source>
        <dbReference type="ARBA" id="ARBA00023004"/>
    </source>
</evidence>
<dbReference type="Pfam" id="PF04055">
    <property type="entry name" value="Radical_SAM"/>
    <property type="match status" value="1"/>
</dbReference>
<keyword evidence="4" id="KW-0479">Metal-binding</keyword>
<dbReference type="PANTHER" id="PTHR43273:SF3">
    <property type="entry name" value="ANAEROBIC SULFATASE-MATURATING ENZYME HOMOLOG ASLB-RELATED"/>
    <property type="match status" value="1"/>
</dbReference>
<comment type="similarity">
    <text evidence="7">Belongs to the radical SAM superfamily. Anaerobic sulfatase-maturating enzyme family.</text>
</comment>
<dbReference type="NCBIfam" id="TIGR04085">
    <property type="entry name" value="rSAM_more_4Fe4S"/>
    <property type="match status" value="1"/>
</dbReference>
<keyword evidence="2" id="KW-0004">4Fe-4S</keyword>
<dbReference type="InterPro" id="IPR007197">
    <property type="entry name" value="rSAM"/>
</dbReference>
<dbReference type="SFLD" id="SFLDG01067">
    <property type="entry name" value="SPASM/twitch_domain_containing"/>
    <property type="match status" value="1"/>
</dbReference>
<evidence type="ECO:0000256" key="2">
    <source>
        <dbReference type="ARBA" id="ARBA00022485"/>
    </source>
</evidence>
<evidence type="ECO:0000256" key="6">
    <source>
        <dbReference type="ARBA" id="ARBA00023014"/>
    </source>
</evidence>
<dbReference type="SFLD" id="SFLDF00285">
    <property type="entry name" value="anaerobic_Ser-type_sulfatase-m"/>
    <property type="match status" value="1"/>
</dbReference>
<reference evidence="11" key="1">
    <citation type="journal article" date="2019" name="Int. J. Syst. Evol. Microbiol.">
        <title>The Global Catalogue of Microorganisms (GCM) 10K type strain sequencing project: providing services to taxonomists for standard genome sequencing and annotation.</title>
        <authorList>
            <consortium name="The Broad Institute Genomics Platform"/>
            <consortium name="The Broad Institute Genome Sequencing Center for Infectious Disease"/>
            <person name="Wu L."/>
            <person name="Ma J."/>
        </authorList>
    </citation>
    <scope>NUCLEOTIDE SEQUENCE [LARGE SCALE GENOMIC DNA]</scope>
    <source>
        <strain evidence="11">KCTC 52168</strain>
    </source>
</reference>
<dbReference type="SFLD" id="SFLDG01072">
    <property type="entry name" value="dehydrogenase_like"/>
    <property type="match status" value="1"/>
</dbReference>
<name>A0ABV7H295_9BURK</name>
<evidence type="ECO:0000256" key="1">
    <source>
        <dbReference type="ARBA" id="ARBA00001966"/>
    </source>
</evidence>
<evidence type="ECO:0000313" key="10">
    <source>
        <dbReference type="EMBL" id="MFC3146923.1"/>
    </source>
</evidence>
<dbReference type="EMBL" id="JBHRTI010000003">
    <property type="protein sequence ID" value="MFC3146923.1"/>
    <property type="molecule type" value="Genomic_DNA"/>
</dbReference>
<protein>
    <submittedName>
        <fullName evidence="10">Anaerobic sulfatase maturase</fullName>
    </submittedName>
</protein>
<keyword evidence="3" id="KW-0949">S-adenosyl-L-methionine</keyword>
<dbReference type="PANTHER" id="PTHR43273">
    <property type="entry name" value="ANAEROBIC SULFATASE-MATURATING ENZYME HOMOLOG ASLB-RELATED"/>
    <property type="match status" value="1"/>
</dbReference>
<keyword evidence="11" id="KW-1185">Reference proteome</keyword>
<evidence type="ECO:0000259" key="9">
    <source>
        <dbReference type="PROSITE" id="PS51918"/>
    </source>
</evidence>
<keyword evidence="5" id="KW-0408">Iron</keyword>
<evidence type="ECO:0000256" key="4">
    <source>
        <dbReference type="ARBA" id="ARBA00022723"/>
    </source>
</evidence>
<dbReference type="Pfam" id="PF13186">
    <property type="entry name" value="SPASM"/>
    <property type="match status" value="1"/>
</dbReference>
<dbReference type="CDD" id="cd21120">
    <property type="entry name" value="SPASM_anSME"/>
    <property type="match status" value="1"/>
</dbReference>
<dbReference type="InterPro" id="IPR023885">
    <property type="entry name" value="4Fe4S-binding_SPASM_dom"/>
</dbReference>
<dbReference type="CDD" id="cd01335">
    <property type="entry name" value="Radical_SAM"/>
    <property type="match status" value="1"/>
</dbReference>
<dbReference type="SFLD" id="SFLDG01386">
    <property type="entry name" value="main_SPASM_domain-containing"/>
    <property type="match status" value="1"/>
</dbReference>
<dbReference type="InterPro" id="IPR013785">
    <property type="entry name" value="Aldolase_TIM"/>
</dbReference>
<dbReference type="InterPro" id="IPR023867">
    <property type="entry name" value="Sulphatase_maturase_rSAM"/>
</dbReference>
<dbReference type="InterPro" id="IPR034491">
    <property type="entry name" value="Anaerob_Ser_sulfatase-maturase"/>
</dbReference>